<name>A0A379E4N5_9BACT</name>
<keyword evidence="1" id="KW-0732">Signal</keyword>
<feature type="signal peptide" evidence="1">
    <location>
        <begin position="1"/>
        <end position="19"/>
    </location>
</feature>
<dbReference type="InterPro" id="IPR050583">
    <property type="entry name" value="Mycobacterial_A85_antigen"/>
</dbReference>
<dbReference type="Gene3D" id="2.60.40.10">
    <property type="entry name" value="Immunoglobulins"/>
    <property type="match status" value="1"/>
</dbReference>
<accession>A0A379E4N5</accession>
<dbReference type="InterPro" id="IPR000801">
    <property type="entry name" value="Esterase-like"/>
</dbReference>
<dbReference type="AlphaFoldDB" id="A0A379E4N5"/>
<evidence type="ECO:0000256" key="1">
    <source>
        <dbReference type="SAM" id="SignalP"/>
    </source>
</evidence>
<protein>
    <submittedName>
        <fullName evidence="2">Enterobactin/ferric enterobactin esterase</fullName>
    </submittedName>
</protein>
<gene>
    <name evidence="2" type="primary">yieL</name>
    <name evidence="2" type="ORF">NCTC13067_01314</name>
</gene>
<dbReference type="InterPro" id="IPR014756">
    <property type="entry name" value="Ig_E-set"/>
</dbReference>
<dbReference type="Proteomes" id="UP000255469">
    <property type="component" value="Unassembled WGS sequence"/>
</dbReference>
<reference evidence="2 3" key="1">
    <citation type="submission" date="2018-06" db="EMBL/GenBank/DDBJ databases">
        <authorList>
            <consortium name="Pathogen Informatics"/>
            <person name="Doyle S."/>
        </authorList>
    </citation>
    <scope>NUCLEOTIDE SEQUENCE [LARGE SCALE GENOMIC DNA]</scope>
    <source>
        <strain evidence="2 3">NCTC13067</strain>
    </source>
</reference>
<evidence type="ECO:0000313" key="2">
    <source>
        <dbReference type="EMBL" id="SUB87635.1"/>
    </source>
</evidence>
<dbReference type="RefSeq" id="WP_025068170.1">
    <property type="nucleotide sequence ID" value="NZ_UGTM01000001.1"/>
</dbReference>
<feature type="chain" id="PRO_5016886905" evidence="1">
    <location>
        <begin position="20"/>
        <end position="401"/>
    </location>
</feature>
<dbReference type="InterPro" id="IPR013783">
    <property type="entry name" value="Ig-like_fold"/>
</dbReference>
<dbReference type="SUPFAM" id="SSF81296">
    <property type="entry name" value="E set domains"/>
    <property type="match status" value="1"/>
</dbReference>
<evidence type="ECO:0000313" key="3">
    <source>
        <dbReference type="Proteomes" id="UP000255469"/>
    </source>
</evidence>
<organism evidence="2 3">
    <name type="scientific">Prevotella denticola</name>
    <dbReference type="NCBI Taxonomy" id="28129"/>
    <lineage>
        <taxon>Bacteria</taxon>
        <taxon>Pseudomonadati</taxon>
        <taxon>Bacteroidota</taxon>
        <taxon>Bacteroidia</taxon>
        <taxon>Bacteroidales</taxon>
        <taxon>Prevotellaceae</taxon>
        <taxon>Prevotella</taxon>
    </lineage>
</organism>
<dbReference type="Pfam" id="PF00756">
    <property type="entry name" value="Esterase"/>
    <property type="match status" value="1"/>
</dbReference>
<dbReference type="PANTHER" id="PTHR48098">
    <property type="entry name" value="ENTEROCHELIN ESTERASE-RELATED"/>
    <property type="match status" value="1"/>
</dbReference>
<proteinExistence type="predicted"/>
<dbReference type="Gene3D" id="3.40.50.1820">
    <property type="entry name" value="alpha/beta hydrolase"/>
    <property type="match status" value="1"/>
</dbReference>
<dbReference type="InterPro" id="IPR029058">
    <property type="entry name" value="AB_hydrolase_fold"/>
</dbReference>
<dbReference type="SUPFAM" id="SSF53474">
    <property type="entry name" value="alpha/beta-Hydrolases"/>
    <property type="match status" value="1"/>
</dbReference>
<dbReference type="CDD" id="cd11294">
    <property type="entry name" value="E_set_Esterase_like_N"/>
    <property type="match status" value="1"/>
</dbReference>
<dbReference type="EMBL" id="UGTM01000001">
    <property type="protein sequence ID" value="SUB87635.1"/>
    <property type="molecule type" value="Genomic_DNA"/>
</dbReference>
<sequence>MRKILTVFAFSLCSVMNMAAQETVALNTGDITSPKLNANRTVTFSMLAPNAQKVQLEADFLPKQIVETSFGKMEANGKADMKKGTDGVWTYTSSALTPELHTYCFYVDGIRMTDPNNVYMIRDIATYTNYFLIDGELSQNYFVREVKHGTVSKVWYPSPKLGMKARRMTVYTPAGYADNPKRRYPVLYLLHGSGGDENSWSELGRAVQILDNEIAQGKAEPMIVVMPNGNGTQEAAPGEYPNSMYKPSFMNSRTMEGSFEVAFPDIMNYVESHYRTVNDKNYRAIAGLSMGGFHALYISANYPDRFGYVGLFSAAVNREGKGENSFIYQDLDKKLATQFNHGVKLYFIGIGNGDFLYKDNVGFRKRLDKAGYKYTYMETDGGHEWRNWRKYLNTLLPRLFK</sequence>
<dbReference type="GO" id="GO:0016747">
    <property type="term" value="F:acyltransferase activity, transferring groups other than amino-acyl groups"/>
    <property type="evidence" value="ECO:0007669"/>
    <property type="project" value="TreeGrafter"/>
</dbReference>
<dbReference type="PANTHER" id="PTHR48098:SF1">
    <property type="entry name" value="DIACYLGLYCEROL ACYLTRANSFERASE_MYCOLYLTRANSFERASE AG85A"/>
    <property type="match status" value="1"/>
</dbReference>